<organism evidence="8 9">
    <name type="scientific">Cladosporium halotolerans</name>
    <dbReference type="NCBI Taxonomy" id="1052096"/>
    <lineage>
        <taxon>Eukaryota</taxon>
        <taxon>Fungi</taxon>
        <taxon>Dikarya</taxon>
        <taxon>Ascomycota</taxon>
        <taxon>Pezizomycotina</taxon>
        <taxon>Dothideomycetes</taxon>
        <taxon>Dothideomycetidae</taxon>
        <taxon>Cladosporiales</taxon>
        <taxon>Cladosporiaceae</taxon>
        <taxon>Cladosporium</taxon>
    </lineage>
</organism>
<dbReference type="GO" id="GO:0015297">
    <property type="term" value="F:antiporter activity"/>
    <property type="evidence" value="ECO:0007669"/>
    <property type="project" value="InterPro"/>
</dbReference>
<feature type="transmembrane region" description="Helical" evidence="7">
    <location>
        <begin position="601"/>
        <end position="620"/>
    </location>
</feature>
<comment type="similarity">
    <text evidence="2">Belongs to the multi antimicrobial extrusion (MATE) (TC 2.A.66.1) family.</text>
</comment>
<evidence type="ECO:0000256" key="6">
    <source>
        <dbReference type="SAM" id="MobiDB-lite"/>
    </source>
</evidence>
<dbReference type="GeneID" id="96002552"/>
<dbReference type="EMBL" id="JAAQHG020000003">
    <property type="protein sequence ID" value="KAL1589918.1"/>
    <property type="molecule type" value="Genomic_DNA"/>
</dbReference>
<gene>
    <name evidence="8" type="ORF">WHR41_01108</name>
</gene>
<feature type="compositionally biased region" description="Polar residues" evidence="6">
    <location>
        <begin position="65"/>
        <end position="77"/>
    </location>
</feature>
<dbReference type="PANTHER" id="PTHR11206">
    <property type="entry name" value="MULTIDRUG RESISTANCE PROTEIN"/>
    <property type="match status" value="1"/>
</dbReference>
<evidence type="ECO:0000313" key="8">
    <source>
        <dbReference type="EMBL" id="KAL1589918.1"/>
    </source>
</evidence>
<dbReference type="NCBIfam" id="TIGR00797">
    <property type="entry name" value="matE"/>
    <property type="match status" value="1"/>
</dbReference>
<feature type="transmembrane region" description="Helical" evidence="7">
    <location>
        <begin position="567"/>
        <end position="589"/>
    </location>
</feature>
<feature type="transmembrane region" description="Helical" evidence="7">
    <location>
        <begin position="626"/>
        <end position="647"/>
    </location>
</feature>
<feature type="transmembrane region" description="Helical" evidence="7">
    <location>
        <begin position="372"/>
        <end position="394"/>
    </location>
</feature>
<keyword evidence="4 7" id="KW-1133">Transmembrane helix</keyword>
<evidence type="ECO:0000256" key="4">
    <source>
        <dbReference type="ARBA" id="ARBA00022989"/>
    </source>
</evidence>
<evidence type="ECO:0000256" key="2">
    <source>
        <dbReference type="ARBA" id="ARBA00010199"/>
    </source>
</evidence>
<feature type="transmembrane region" description="Helical" evidence="7">
    <location>
        <begin position="528"/>
        <end position="547"/>
    </location>
</feature>
<comment type="subcellular location">
    <subcellularLocation>
        <location evidence="1">Membrane</location>
        <topology evidence="1">Multi-pass membrane protein</topology>
    </subcellularLocation>
</comment>
<dbReference type="GO" id="GO:0042910">
    <property type="term" value="F:xenobiotic transmembrane transporter activity"/>
    <property type="evidence" value="ECO:0007669"/>
    <property type="project" value="InterPro"/>
</dbReference>
<proteinExistence type="inferred from homology"/>
<reference evidence="8 9" key="1">
    <citation type="journal article" date="2020" name="Microbiol. Resour. Announc.">
        <title>Draft Genome Sequence of a Cladosporium Species Isolated from the Mesophotic Ascidian Didemnum maculosum.</title>
        <authorList>
            <person name="Gioti A."/>
            <person name="Siaperas R."/>
            <person name="Nikolaivits E."/>
            <person name="Le Goff G."/>
            <person name="Ouazzani J."/>
            <person name="Kotoulas G."/>
            <person name="Topakas E."/>
        </authorList>
    </citation>
    <scope>NUCLEOTIDE SEQUENCE [LARGE SCALE GENOMIC DNA]</scope>
    <source>
        <strain evidence="8 9">TM138-S3</strain>
    </source>
</reference>
<sequence>MTRPKPVAAGLVPVGGGALSRSLGSSWRDMAPIASASLERDLEDGEEELDSDVAESEDEDDEGLLSTSAPVGQSQHSLYWPERRNSFVPAGNRAMMPMEFGTMGSMREMDLGRRLSRDDRKKALEEERSLLRDNNLIPPKHAQGAEGEGKRRKSWFGFPIPGGKGKMGDQVASVGADGGSAERAPLLGHTSRPYGGQDDPKTISTRWEEAVRDGKIQTTWQREAKVLSGYSFPLMATFLLQYSLTVASVFTLGHIGAAELGAVSLATMTANITGYAVYQGLATSLDTLCPQAYGSGKKKLVGLQMQRMIYFLWAVTIPIAVIWLLADKILLAIVPERAVAELGGLYLKIVLCGAPGYAAFEAGKRFVQAQGMFSASLYVLLILSPFNAFLNWFMVWKLNLGFIGAPIAVAITDNLLPLGLFIYVRFFSKNGMNCWNGFTKKAFHNWDPMVKLALPGVIMVEAEVLAFEILTFAASRFGVEVLAAQSILATLTNITFQIPFPLSIAASTRVANLIGATLADAAKLTTKVAFYGALLIGIFNVVLLSALKDYIPYLFTSDEAVVELTAAVLPLCAAFQLFDALAALCNGVLRGLGKQHFGGYVQLFCYYVIAMPISFGTTFGLNWGLWGLWTGVAIALGLVALIEFVYLGRTDWESSVEAARARNVLE</sequence>
<dbReference type="InterPro" id="IPR045069">
    <property type="entry name" value="MATE_euk"/>
</dbReference>
<accession>A0AB34KYQ8</accession>
<dbReference type="GO" id="GO:0016020">
    <property type="term" value="C:membrane"/>
    <property type="evidence" value="ECO:0007669"/>
    <property type="project" value="UniProtKB-SubCell"/>
</dbReference>
<feature type="compositionally biased region" description="Low complexity" evidence="6">
    <location>
        <begin position="1"/>
        <end position="12"/>
    </location>
</feature>
<comment type="caution">
    <text evidence="8">The sequence shown here is derived from an EMBL/GenBank/DDBJ whole genome shotgun (WGS) entry which is preliminary data.</text>
</comment>
<feature type="region of interest" description="Disordered" evidence="6">
    <location>
        <begin position="1"/>
        <end position="80"/>
    </location>
</feature>
<feature type="transmembrane region" description="Helical" evidence="7">
    <location>
        <begin position="338"/>
        <end position="360"/>
    </location>
</feature>
<dbReference type="CDD" id="cd13132">
    <property type="entry name" value="MATE_eukaryotic"/>
    <property type="match status" value="1"/>
</dbReference>
<feature type="transmembrane region" description="Helical" evidence="7">
    <location>
        <begin position="400"/>
        <end position="423"/>
    </location>
</feature>
<evidence type="ECO:0000313" key="9">
    <source>
        <dbReference type="Proteomes" id="UP000803884"/>
    </source>
</evidence>
<dbReference type="RefSeq" id="XP_069233023.1">
    <property type="nucleotide sequence ID" value="XM_069369714.1"/>
</dbReference>
<evidence type="ECO:0000256" key="1">
    <source>
        <dbReference type="ARBA" id="ARBA00004141"/>
    </source>
</evidence>
<feature type="compositionally biased region" description="Acidic residues" evidence="6">
    <location>
        <begin position="41"/>
        <end position="63"/>
    </location>
</feature>
<dbReference type="Proteomes" id="UP000803884">
    <property type="component" value="Unassembled WGS sequence"/>
</dbReference>
<dbReference type="AlphaFoldDB" id="A0AB34KYQ8"/>
<evidence type="ECO:0000256" key="5">
    <source>
        <dbReference type="ARBA" id="ARBA00023136"/>
    </source>
</evidence>
<evidence type="ECO:0000256" key="7">
    <source>
        <dbReference type="SAM" id="Phobius"/>
    </source>
</evidence>
<keyword evidence="5 7" id="KW-0472">Membrane</keyword>
<keyword evidence="9" id="KW-1185">Reference proteome</keyword>
<dbReference type="Pfam" id="PF01554">
    <property type="entry name" value="MatE"/>
    <property type="match status" value="2"/>
</dbReference>
<keyword evidence="3 7" id="KW-0812">Transmembrane</keyword>
<feature type="transmembrane region" description="Helical" evidence="7">
    <location>
        <begin position="308"/>
        <end position="326"/>
    </location>
</feature>
<dbReference type="GO" id="GO:1990961">
    <property type="term" value="P:xenobiotic detoxification by transmembrane export across the plasma membrane"/>
    <property type="evidence" value="ECO:0007669"/>
    <property type="project" value="InterPro"/>
</dbReference>
<evidence type="ECO:0000256" key="3">
    <source>
        <dbReference type="ARBA" id="ARBA00022692"/>
    </source>
</evidence>
<protein>
    <submittedName>
        <fullName evidence="8">Uncharacterized protein</fullName>
    </submittedName>
</protein>
<name>A0AB34KYQ8_9PEZI</name>
<dbReference type="InterPro" id="IPR002528">
    <property type="entry name" value="MATE_fam"/>
</dbReference>